<feature type="transmembrane region" description="Helical" evidence="5">
    <location>
        <begin position="208"/>
        <end position="229"/>
    </location>
</feature>
<comment type="subcellular location">
    <subcellularLocation>
        <location evidence="1">Membrane</location>
        <topology evidence="1">Multi-pass membrane protein</topology>
    </subcellularLocation>
</comment>
<feature type="transmembrane region" description="Helical" evidence="5">
    <location>
        <begin position="418"/>
        <end position="440"/>
    </location>
</feature>
<gene>
    <name evidence="7" type="ORF">GTA08_BOTSDO00172</name>
</gene>
<feature type="transmembrane region" description="Helical" evidence="5">
    <location>
        <begin position="362"/>
        <end position="379"/>
    </location>
</feature>
<dbReference type="PANTHER" id="PTHR23501">
    <property type="entry name" value="MAJOR FACILITATOR SUPERFAMILY"/>
    <property type="match status" value="1"/>
</dbReference>
<dbReference type="InterPro" id="IPR011701">
    <property type="entry name" value="MFS"/>
</dbReference>
<feature type="transmembrane region" description="Helical" evidence="5">
    <location>
        <begin position="52"/>
        <end position="81"/>
    </location>
</feature>
<evidence type="ECO:0000313" key="8">
    <source>
        <dbReference type="Proteomes" id="UP000572817"/>
    </source>
</evidence>
<keyword evidence="4 5" id="KW-0472">Membrane</keyword>
<comment type="caution">
    <text evidence="7">The sequence shown here is derived from an EMBL/GenBank/DDBJ whole genome shotgun (WGS) entry which is preliminary data.</text>
</comment>
<dbReference type="InterPro" id="IPR020846">
    <property type="entry name" value="MFS_dom"/>
</dbReference>
<reference evidence="7" key="1">
    <citation type="submission" date="2020-04" db="EMBL/GenBank/DDBJ databases">
        <title>Genome Assembly and Annotation of Botryosphaeria dothidea sdau 11-99, a Latent Pathogen of Apple Fruit Ring Rot in China.</title>
        <authorList>
            <person name="Yu C."/>
            <person name="Diao Y."/>
            <person name="Lu Q."/>
            <person name="Zhao J."/>
            <person name="Cui S."/>
            <person name="Peng C."/>
            <person name="He B."/>
            <person name="Liu H."/>
        </authorList>
    </citation>
    <scope>NUCLEOTIDE SEQUENCE [LARGE SCALE GENOMIC DNA]</scope>
    <source>
        <strain evidence="7">Sdau11-99</strain>
    </source>
</reference>
<evidence type="ECO:0000256" key="3">
    <source>
        <dbReference type="ARBA" id="ARBA00022989"/>
    </source>
</evidence>
<keyword evidence="8" id="KW-1185">Reference proteome</keyword>
<keyword evidence="2 5" id="KW-0812">Transmembrane</keyword>
<name>A0A8H4NAB6_9PEZI</name>
<evidence type="ECO:0000259" key="6">
    <source>
        <dbReference type="PROSITE" id="PS50850"/>
    </source>
</evidence>
<evidence type="ECO:0000256" key="4">
    <source>
        <dbReference type="ARBA" id="ARBA00023136"/>
    </source>
</evidence>
<dbReference type="GO" id="GO:0005886">
    <property type="term" value="C:plasma membrane"/>
    <property type="evidence" value="ECO:0007669"/>
    <property type="project" value="TreeGrafter"/>
</dbReference>
<dbReference type="Proteomes" id="UP000572817">
    <property type="component" value="Unassembled WGS sequence"/>
</dbReference>
<dbReference type="SUPFAM" id="SSF103473">
    <property type="entry name" value="MFS general substrate transporter"/>
    <property type="match status" value="1"/>
</dbReference>
<dbReference type="EMBL" id="WWBZ02000001">
    <property type="protein sequence ID" value="KAF4313153.1"/>
    <property type="molecule type" value="Genomic_DNA"/>
</dbReference>
<protein>
    <submittedName>
        <fullName evidence="7">Mfs general substrate transporter</fullName>
    </submittedName>
</protein>
<evidence type="ECO:0000256" key="5">
    <source>
        <dbReference type="SAM" id="Phobius"/>
    </source>
</evidence>
<feature type="transmembrane region" description="Helical" evidence="5">
    <location>
        <begin position="385"/>
        <end position="406"/>
    </location>
</feature>
<feature type="transmembrane region" description="Helical" evidence="5">
    <location>
        <begin position="175"/>
        <end position="196"/>
    </location>
</feature>
<keyword evidence="3 5" id="KW-1133">Transmembrane helix</keyword>
<feature type="transmembrane region" description="Helical" evidence="5">
    <location>
        <begin position="279"/>
        <end position="298"/>
    </location>
</feature>
<feature type="domain" description="Major facilitator superfamily (MFS) profile" evidence="6">
    <location>
        <begin position="51"/>
        <end position="505"/>
    </location>
</feature>
<evidence type="ECO:0000256" key="2">
    <source>
        <dbReference type="ARBA" id="ARBA00022692"/>
    </source>
</evidence>
<evidence type="ECO:0000256" key="1">
    <source>
        <dbReference type="ARBA" id="ARBA00004141"/>
    </source>
</evidence>
<feature type="transmembrane region" description="Helical" evidence="5">
    <location>
        <begin position="142"/>
        <end position="163"/>
    </location>
</feature>
<dbReference type="GO" id="GO:0022857">
    <property type="term" value="F:transmembrane transporter activity"/>
    <property type="evidence" value="ECO:0007669"/>
    <property type="project" value="InterPro"/>
</dbReference>
<feature type="transmembrane region" description="Helical" evidence="5">
    <location>
        <begin position="244"/>
        <end position="267"/>
    </location>
</feature>
<accession>A0A8H4NAB6</accession>
<proteinExistence type="predicted"/>
<organism evidence="7 8">
    <name type="scientific">Botryosphaeria dothidea</name>
    <dbReference type="NCBI Taxonomy" id="55169"/>
    <lineage>
        <taxon>Eukaryota</taxon>
        <taxon>Fungi</taxon>
        <taxon>Dikarya</taxon>
        <taxon>Ascomycota</taxon>
        <taxon>Pezizomycotina</taxon>
        <taxon>Dothideomycetes</taxon>
        <taxon>Dothideomycetes incertae sedis</taxon>
        <taxon>Botryosphaeriales</taxon>
        <taxon>Botryosphaeriaceae</taxon>
        <taxon>Botryosphaeria</taxon>
    </lineage>
</organism>
<dbReference type="OrthoDB" id="2587356at2759"/>
<dbReference type="AlphaFoldDB" id="A0A8H4NAB6"/>
<dbReference type="Pfam" id="PF07690">
    <property type="entry name" value="MFS_1"/>
    <property type="match status" value="1"/>
</dbReference>
<sequence length="596" mass="63320">MATEEKIDAVRIDDAGTSAEPASSHHREVHVKTIQEEAAEQASPLDLGWRTWLVVFLSSFTIMAQVYTTVAAASVVAFIAMDFEGSSLSGWIIQGPLLMQAALSPIVGRLSDILDRKWLASIPPLVAFVGAVVCAKATSMNMLIGGSILVGVTLSTIAIVQSIPSEILPLKYRAVANGISFLGGASAGIIGQLSAGAYSHLSSGGWRYIFWTQAAFHLTSAIGFLVFYWPPRNSDFPRMSVKDYIWACDPIGSVLFISSSTLILLALDWAAGTYPWSDAHVVAPLVIGCVLLIIFGLYEWKARSDGLVAHVFFRSGPNFPLSVFAFAVEGWIFYSAVNAITPQMILRLGWESDSWRIAVRQLSYLLPIFFFSIPITWYSTRYKDLRSPLLLCFVVFLVLTICYACIQPSWDAAQQGLNVLSALGQAGPLTLLVAAVQFTAPHAFLSTATGLAFSARAIGGAVGSAVLDAIVAGHVGAKYDAAIVRAAEGAGISAQAASGIVAAMAEGEGVTSVAGLQPVVQGVSGEQLRAVVRAGYGVWAGAYRLAWASIVPFVVVACVCVAFLRGVRELMTEKVEATVERVGRGDEEGKAVGGGE</sequence>
<feature type="transmembrane region" description="Helical" evidence="5">
    <location>
        <begin position="318"/>
        <end position="341"/>
    </location>
</feature>
<dbReference type="PANTHER" id="PTHR23501:SF195">
    <property type="entry name" value="PEP5"/>
    <property type="match status" value="1"/>
</dbReference>
<feature type="transmembrane region" description="Helical" evidence="5">
    <location>
        <begin position="545"/>
        <end position="564"/>
    </location>
</feature>
<dbReference type="Gene3D" id="1.20.1250.20">
    <property type="entry name" value="MFS general substrate transporter like domains"/>
    <property type="match status" value="1"/>
</dbReference>
<dbReference type="InterPro" id="IPR036259">
    <property type="entry name" value="MFS_trans_sf"/>
</dbReference>
<feature type="transmembrane region" description="Helical" evidence="5">
    <location>
        <begin position="118"/>
        <end position="135"/>
    </location>
</feature>
<evidence type="ECO:0000313" key="7">
    <source>
        <dbReference type="EMBL" id="KAF4313153.1"/>
    </source>
</evidence>
<dbReference type="PROSITE" id="PS50850">
    <property type="entry name" value="MFS"/>
    <property type="match status" value="1"/>
</dbReference>